<feature type="domain" description="Protein kinase" evidence="1">
    <location>
        <begin position="57"/>
        <end position="327"/>
    </location>
</feature>
<dbReference type="InterPro" id="IPR000719">
    <property type="entry name" value="Prot_kinase_dom"/>
</dbReference>
<evidence type="ECO:0000259" key="1">
    <source>
        <dbReference type="PROSITE" id="PS50011"/>
    </source>
</evidence>
<keyword evidence="3" id="KW-1185">Reference proteome</keyword>
<dbReference type="Pfam" id="PF07714">
    <property type="entry name" value="PK_Tyr_Ser-Thr"/>
    <property type="match status" value="1"/>
</dbReference>
<comment type="caution">
    <text evidence="2">The sequence shown here is derived from an EMBL/GenBank/DDBJ whole genome shotgun (WGS) entry which is preliminary data.</text>
</comment>
<dbReference type="SUPFAM" id="SSF56112">
    <property type="entry name" value="Protein kinase-like (PK-like)"/>
    <property type="match status" value="1"/>
</dbReference>
<gene>
    <name evidence="2" type="ORF">GMARGA_LOCUS3513</name>
</gene>
<feature type="non-terminal residue" evidence="2">
    <location>
        <position position="1"/>
    </location>
</feature>
<name>A0ABM8W5A0_GIGMA</name>
<dbReference type="Gene3D" id="1.10.510.10">
    <property type="entry name" value="Transferase(Phosphotransferase) domain 1"/>
    <property type="match status" value="1"/>
</dbReference>
<proteinExistence type="predicted"/>
<dbReference type="Proteomes" id="UP000789901">
    <property type="component" value="Unassembled WGS sequence"/>
</dbReference>
<reference evidence="2 3" key="1">
    <citation type="submission" date="2021-06" db="EMBL/GenBank/DDBJ databases">
        <authorList>
            <person name="Kallberg Y."/>
            <person name="Tangrot J."/>
            <person name="Rosling A."/>
        </authorList>
    </citation>
    <scope>NUCLEOTIDE SEQUENCE [LARGE SCALE GENOMIC DNA]</scope>
    <source>
        <strain evidence="2 3">120-4 pot B 10/14</strain>
    </source>
</reference>
<dbReference type="InterPro" id="IPR011009">
    <property type="entry name" value="Kinase-like_dom_sf"/>
</dbReference>
<dbReference type="PROSITE" id="PS50011">
    <property type="entry name" value="PROTEIN_KINASE_DOM"/>
    <property type="match status" value="1"/>
</dbReference>
<accession>A0ABM8W5A0</accession>
<protein>
    <submittedName>
        <fullName evidence="2">2759_t:CDS:1</fullName>
    </submittedName>
</protein>
<dbReference type="InterPro" id="IPR001245">
    <property type="entry name" value="Ser-Thr/Tyr_kinase_cat_dom"/>
</dbReference>
<evidence type="ECO:0000313" key="3">
    <source>
        <dbReference type="Proteomes" id="UP000789901"/>
    </source>
</evidence>
<sequence>HQSSQCRWCPQCQSKAFKRTFNNWTSGNLAIDELIKYTQLNPNECRGYLEWIPPESLYIDKQISEGAFSTVFMGIWIDGPRWTWDEEENRWIRSGPTECGLKRIDCSDKINQDYLNNILKHHQCLQGRSMVDCFGITREPETGSYMFVMRLCGENVYQYLKRNMKELSWQKKVNMLYKIADGLKQIHDCGLYHGNLHGGNLLTETTVDGINIRISDTGLHGPPDRTSAIYGVLPFVAPEVLKGGKCTQASDIYSFGIIMSTFSNCIPPFNQIPHDLDLAIRICNGLRPKLYDDIPKIYSGLMERCWHHDQNKRLKITELYNNLRDLVSIMRDDPTSSISQQFAAADRSEKICE</sequence>
<organism evidence="2 3">
    <name type="scientific">Gigaspora margarita</name>
    <dbReference type="NCBI Taxonomy" id="4874"/>
    <lineage>
        <taxon>Eukaryota</taxon>
        <taxon>Fungi</taxon>
        <taxon>Fungi incertae sedis</taxon>
        <taxon>Mucoromycota</taxon>
        <taxon>Glomeromycotina</taxon>
        <taxon>Glomeromycetes</taxon>
        <taxon>Diversisporales</taxon>
        <taxon>Gigasporaceae</taxon>
        <taxon>Gigaspora</taxon>
    </lineage>
</organism>
<dbReference type="PANTHER" id="PTHR44329">
    <property type="entry name" value="SERINE/THREONINE-PROTEIN KINASE TNNI3K-RELATED"/>
    <property type="match status" value="1"/>
</dbReference>
<evidence type="ECO:0000313" key="2">
    <source>
        <dbReference type="EMBL" id="CAG8528657.1"/>
    </source>
</evidence>
<dbReference type="InterPro" id="IPR051681">
    <property type="entry name" value="Ser/Thr_Kinases-Pseudokinases"/>
</dbReference>
<dbReference type="EMBL" id="CAJVQB010001270">
    <property type="protein sequence ID" value="CAG8528657.1"/>
    <property type="molecule type" value="Genomic_DNA"/>
</dbReference>